<dbReference type="InterPro" id="IPR029026">
    <property type="entry name" value="tRNA_m1G_MTases_N"/>
</dbReference>
<dbReference type="SUPFAM" id="SSF75217">
    <property type="entry name" value="alpha/beta knot"/>
    <property type="match status" value="1"/>
</dbReference>
<dbReference type="AlphaFoldDB" id="A0A291R015"/>
<feature type="binding site" evidence="7">
    <location>
        <position position="151"/>
    </location>
    <ligand>
        <name>S-adenosyl-L-methionine</name>
        <dbReference type="ChEBI" id="CHEBI:59789"/>
    </ligand>
</feature>
<dbReference type="GO" id="GO:0141100">
    <property type="term" value="F:tRNA (guanine(18)-2'-O)-methyltransferase activity"/>
    <property type="evidence" value="ECO:0007669"/>
    <property type="project" value="UniProtKB-UniRule"/>
</dbReference>
<dbReference type="InterPro" id="IPR033671">
    <property type="entry name" value="TrmH"/>
</dbReference>
<gene>
    <name evidence="7" type="primary">trmH</name>
    <name evidence="9" type="ORF">COR50_21160</name>
</gene>
<evidence type="ECO:0000313" key="9">
    <source>
        <dbReference type="EMBL" id="ATL49482.1"/>
    </source>
</evidence>
<keyword evidence="10" id="KW-1185">Reference proteome</keyword>
<dbReference type="KEGG" id="cbae:COR50_21160"/>
<sequence length="203" mass="22705">MTPERSARLLSVLNKRQPDITVVMDNVFDPHNVAAVMRSCDAVGIQEIYTLKNTIPLKKRYGFKSSSSASEWLTVHAFSEVDALFDALRKKYDTILTTHLSDNAKTLHEVNFASGSIAIVFGNEKYGVSDEVREKSDGDMIIPQVGIIKSLNISVACAVTIYEAFRQKQLAGHYDQRRLSDTQFESLKTEWGFLPGDAEFPVI</sequence>
<keyword evidence="6 7" id="KW-0694">RNA-binding</keyword>
<keyword evidence="3 7" id="KW-0808">Transferase</keyword>
<dbReference type="OrthoDB" id="9794400at2"/>
<evidence type="ECO:0000256" key="5">
    <source>
        <dbReference type="ARBA" id="ARBA00022694"/>
    </source>
</evidence>
<evidence type="ECO:0000256" key="4">
    <source>
        <dbReference type="ARBA" id="ARBA00022691"/>
    </source>
</evidence>
<accession>A0A291R015</accession>
<evidence type="ECO:0000256" key="2">
    <source>
        <dbReference type="ARBA" id="ARBA00022603"/>
    </source>
</evidence>
<dbReference type="Pfam" id="PF00588">
    <property type="entry name" value="SpoU_methylase"/>
    <property type="match status" value="1"/>
</dbReference>
<feature type="binding site" evidence="7">
    <location>
        <position position="142"/>
    </location>
    <ligand>
        <name>S-adenosyl-L-methionine</name>
        <dbReference type="ChEBI" id="CHEBI:59789"/>
    </ligand>
</feature>
<reference evidence="9 10" key="1">
    <citation type="submission" date="2017-10" db="EMBL/GenBank/DDBJ databases">
        <title>Paenichitinophaga pekingensis gen. nov., sp. nov., isolated from activated sludge.</title>
        <authorList>
            <person name="Jin D."/>
            <person name="Kong X."/>
            <person name="Deng Y."/>
            <person name="Bai Z."/>
        </authorList>
    </citation>
    <scope>NUCLEOTIDE SEQUENCE [LARGE SCALE GENOMIC DNA]</scope>
    <source>
        <strain evidence="9 10">13</strain>
    </source>
</reference>
<evidence type="ECO:0000256" key="3">
    <source>
        <dbReference type="ARBA" id="ARBA00022679"/>
    </source>
</evidence>
<comment type="function">
    <text evidence="7">Catalyzes the 2'-O methylation of guanosine at position 18 in tRNA.</text>
</comment>
<evidence type="ECO:0000256" key="6">
    <source>
        <dbReference type="ARBA" id="ARBA00022884"/>
    </source>
</evidence>
<evidence type="ECO:0000259" key="8">
    <source>
        <dbReference type="Pfam" id="PF00588"/>
    </source>
</evidence>
<dbReference type="PANTHER" id="PTHR43453:SF1">
    <property type="entry name" value="TRNA_RRNA METHYLTRANSFERASE SPOU TYPE DOMAIN-CONTAINING PROTEIN"/>
    <property type="match status" value="1"/>
</dbReference>
<name>A0A291R015_9BACT</name>
<dbReference type="InterPro" id="IPR029028">
    <property type="entry name" value="Alpha/beta_knot_MTases"/>
</dbReference>
<dbReference type="HAMAP" id="MF_02060">
    <property type="entry name" value="tRNA_methyltr_TrmH"/>
    <property type="match status" value="1"/>
</dbReference>
<feature type="binding site" evidence="7">
    <location>
        <position position="98"/>
    </location>
    <ligand>
        <name>S-adenosyl-L-methionine</name>
        <dbReference type="ChEBI" id="CHEBI:59789"/>
    </ligand>
</feature>
<dbReference type="InterPro" id="IPR001537">
    <property type="entry name" value="SpoU_MeTrfase"/>
</dbReference>
<comment type="similarity">
    <text evidence="7">Belongs to the class IV-like SAM-binding methyltransferase superfamily. RNA methyltransferase TrmH family.</text>
</comment>
<dbReference type="RefSeq" id="WP_098195849.1">
    <property type="nucleotide sequence ID" value="NZ_CP023777.1"/>
</dbReference>
<dbReference type="Gene3D" id="3.40.1280.10">
    <property type="match status" value="1"/>
</dbReference>
<dbReference type="EMBL" id="CP023777">
    <property type="protein sequence ID" value="ATL49482.1"/>
    <property type="molecule type" value="Genomic_DNA"/>
</dbReference>
<dbReference type="GO" id="GO:0000049">
    <property type="term" value="F:tRNA binding"/>
    <property type="evidence" value="ECO:0007669"/>
    <property type="project" value="UniProtKB-UniRule"/>
</dbReference>
<feature type="domain" description="tRNA/rRNA methyltransferase SpoU type" evidence="8">
    <location>
        <begin position="20"/>
        <end position="162"/>
    </location>
</feature>
<protein>
    <recommendedName>
        <fullName evidence="7">tRNA (guanosine(18)-2'-O)-methyltransferase</fullName>
        <ecNumber evidence="7">2.1.1.34</ecNumber>
    </recommendedName>
    <alternativeName>
        <fullName evidence="7">tRNA [Gm18] methyltransferase</fullName>
    </alternativeName>
</protein>
<evidence type="ECO:0000256" key="7">
    <source>
        <dbReference type="HAMAP-Rule" id="MF_02060"/>
    </source>
</evidence>
<proteinExistence type="inferred from homology"/>
<comment type="catalytic activity">
    <reaction evidence="7">
        <text>guanosine(18) in tRNA + S-adenosyl-L-methionine = 2'-O-methylguanosine(18) in tRNA + S-adenosyl-L-homocysteine + H(+)</text>
        <dbReference type="Rhea" id="RHEA:20077"/>
        <dbReference type="Rhea" id="RHEA-COMP:10190"/>
        <dbReference type="Rhea" id="RHEA-COMP:10192"/>
        <dbReference type="ChEBI" id="CHEBI:15378"/>
        <dbReference type="ChEBI" id="CHEBI:57856"/>
        <dbReference type="ChEBI" id="CHEBI:59789"/>
        <dbReference type="ChEBI" id="CHEBI:74269"/>
        <dbReference type="ChEBI" id="CHEBI:74445"/>
        <dbReference type="EC" id="2.1.1.34"/>
    </reaction>
</comment>
<dbReference type="EC" id="2.1.1.34" evidence="7"/>
<dbReference type="PANTHER" id="PTHR43453">
    <property type="entry name" value="RRNA METHYLASE-LIKE"/>
    <property type="match status" value="1"/>
</dbReference>
<keyword evidence="2 7" id="KW-0489">Methyltransferase</keyword>
<keyword evidence="1 7" id="KW-0820">tRNA-binding</keyword>
<evidence type="ECO:0000256" key="1">
    <source>
        <dbReference type="ARBA" id="ARBA00022555"/>
    </source>
</evidence>
<comment type="caution">
    <text evidence="7">Lacks conserved residue(s) required for the propagation of feature annotation.</text>
</comment>
<dbReference type="CDD" id="cd18092">
    <property type="entry name" value="SpoU-like_TrmH"/>
    <property type="match status" value="1"/>
</dbReference>
<organism evidence="9 10">
    <name type="scientific">Chitinophaga caeni</name>
    <dbReference type="NCBI Taxonomy" id="2029983"/>
    <lineage>
        <taxon>Bacteria</taxon>
        <taxon>Pseudomonadati</taxon>
        <taxon>Bacteroidota</taxon>
        <taxon>Chitinophagia</taxon>
        <taxon>Chitinophagales</taxon>
        <taxon>Chitinophagaceae</taxon>
        <taxon>Chitinophaga</taxon>
    </lineage>
</organism>
<dbReference type="GO" id="GO:0002938">
    <property type="term" value="P:tRNA guanine ribose methylation"/>
    <property type="evidence" value="ECO:0007669"/>
    <property type="project" value="UniProtKB-UniRule"/>
</dbReference>
<evidence type="ECO:0000313" key="10">
    <source>
        <dbReference type="Proteomes" id="UP000220133"/>
    </source>
</evidence>
<keyword evidence="4 7" id="KW-0949">S-adenosyl-L-methionine</keyword>
<keyword evidence="5 7" id="KW-0819">tRNA processing</keyword>
<dbReference type="Proteomes" id="UP000220133">
    <property type="component" value="Chromosome"/>
</dbReference>